<evidence type="ECO:0000256" key="1">
    <source>
        <dbReference type="ARBA" id="ARBA00001965"/>
    </source>
</evidence>
<sequence>MDLKKSKTAENLKTAFIGEAMARCKYMYYAEKAREEGMENLALAYEKASRNEQEHGKLWFERYHGILSKDENLKDAIAGETYESEDMYLKFAETAREEGFNDIAILFEHVGKIEEGHKKMFEKYLGENVESINKWQCSKCGYVHNDAIAPKRCPVCEQYRVGGVN</sequence>
<keyword evidence="8" id="KW-1185">Reference proteome</keyword>
<dbReference type="Gene3D" id="1.20.1260.10">
    <property type="match status" value="1"/>
</dbReference>
<accession>A0ABX5B144</accession>
<evidence type="ECO:0000313" key="7">
    <source>
        <dbReference type="EMBL" id="PPS20775.1"/>
    </source>
</evidence>
<evidence type="ECO:0000313" key="8">
    <source>
        <dbReference type="Proteomes" id="UP000238924"/>
    </source>
</evidence>
<dbReference type="InterPro" id="IPR048574">
    <property type="entry name" value="RUBY_RBDX"/>
</dbReference>
<dbReference type="SUPFAM" id="SSF47240">
    <property type="entry name" value="Ferritin-like"/>
    <property type="match status" value="1"/>
</dbReference>
<dbReference type="PANTHER" id="PTHR43865:SF1">
    <property type="entry name" value="RUBRERYTHRIN-RELATED"/>
    <property type="match status" value="1"/>
</dbReference>
<feature type="domain" description="Ferritin-like diiron" evidence="6">
    <location>
        <begin position="2"/>
        <end position="132"/>
    </location>
</feature>
<dbReference type="CDD" id="cd01041">
    <property type="entry name" value="Rubrerythrin"/>
    <property type="match status" value="1"/>
</dbReference>
<dbReference type="Pfam" id="PF21349">
    <property type="entry name" value="RUBY_RBDX"/>
    <property type="match status" value="1"/>
</dbReference>
<dbReference type="SUPFAM" id="SSF57802">
    <property type="entry name" value="Rubredoxin-like"/>
    <property type="match status" value="1"/>
</dbReference>
<dbReference type="InterPro" id="IPR052364">
    <property type="entry name" value="Rubrerythrin"/>
</dbReference>
<dbReference type="Pfam" id="PF02915">
    <property type="entry name" value="Rubrerythrin"/>
    <property type="match status" value="1"/>
</dbReference>
<organism evidence="7 8">
    <name type="scientific">Brachyspira murdochii</name>
    <dbReference type="NCBI Taxonomy" id="84378"/>
    <lineage>
        <taxon>Bacteria</taxon>
        <taxon>Pseudomonadati</taxon>
        <taxon>Spirochaetota</taxon>
        <taxon>Spirochaetia</taxon>
        <taxon>Brachyspirales</taxon>
        <taxon>Brachyspiraceae</taxon>
        <taxon>Brachyspira</taxon>
    </lineage>
</organism>
<evidence type="ECO:0000259" key="6">
    <source>
        <dbReference type="PROSITE" id="PS50905"/>
    </source>
</evidence>
<dbReference type="Proteomes" id="UP000238924">
    <property type="component" value="Unassembled WGS sequence"/>
</dbReference>
<dbReference type="InterPro" id="IPR012347">
    <property type="entry name" value="Ferritin-like"/>
</dbReference>
<keyword evidence="4" id="KW-0249">Electron transport</keyword>
<evidence type="ECO:0000256" key="5">
    <source>
        <dbReference type="ARBA" id="ARBA00023004"/>
    </source>
</evidence>
<dbReference type="RefSeq" id="WP_013113764.1">
    <property type="nucleotide sequence ID" value="NZ_JAWLPZ010000010.1"/>
</dbReference>
<evidence type="ECO:0000256" key="2">
    <source>
        <dbReference type="ARBA" id="ARBA00022448"/>
    </source>
</evidence>
<dbReference type="CDD" id="cd00350">
    <property type="entry name" value="rubredoxin_like"/>
    <property type="match status" value="1"/>
</dbReference>
<comment type="cofactor">
    <cofactor evidence="1">
        <name>Fe(3+)</name>
        <dbReference type="ChEBI" id="CHEBI:29034"/>
    </cofactor>
</comment>
<evidence type="ECO:0000256" key="4">
    <source>
        <dbReference type="ARBA" id="ARBA00022982"/>
    </source>
</evidence>
<dbReference type="EMBL" id="JJMJ01000266">
    <property type="protein sequence ID" value="PPS20775.1"/>
    <property type="molecule type" value="Genomic_DNA"/>
</dbReference>
<reference evidence="7 8" key="1">
    <citation type="submission" date="2014-04" db="EMBL/GenBank/DDBJ databases">
        <title>Whole genome sequence of 'Brachyspira hampsonii' D13-03603F2.</title>
        <authorList>
            <person name="Patterson A.H."/>
            <person name="Chaban B."/>
            <person name="Fernando C."/>
            <person name="Harding J.C."/>
            <person name="Hill J.E."/>
        </authorList>
    </citation>
    <scope>NUCLEOTIDE SEQUENCE [LARGE SCALE GENOMIC DNA]</scope>
    <source>
        <strain evidence="7 8">D13-03603F2</strain>
    </source>
</reference>
<dbReference type="InterPro" id="IPR009040">
    <property type="entry name" value="Ferritin-like_diiron"/>
</dbReference>
<protein>
    <submittedName>
        <fullName evidence="7">Rubrerythrin</fullName>
    </submittedName>
</protein>
<dbReference type="PANTHER" id="PTHR43865">
    <property type="entry name" value="RUBRERYTHRIN-RELATED"/>
    <property type="match status" value="1"/>
</dbReference>
<name>A0ABX5B144_9SPIR</name>
<keyword evidence="5" id="KW-0408">Iron</keyword>
<evidence type="ECO:0000256" key="3">
    <source>
        <dbReference type="ARBA" id="ARBA00022723"/>
    </source>
</evidence>
<dbReference type="PROSITE" id="PS50905">
    <property type="entry name" value="FERRITIN_LIKE"/>
    <property type="match status" value="1"/>
</dbReference>
<dbReference type="InterPro" id="IPR009078">
    <property type="entry name" value="Ferritin-like_SF"/>
</dbReference>
<comment type="caution">
    <text evidence="7">The sequence shown here is derived from an EMBL/GenBank/DDBJ whole genome shotgun (WGS) entry which is preliminary data.</text>
</comment>
<keyword evidence="2" id="KW-0813">Transport</keyword>
<dbReference type="Gene3D" id="2.20.28.10">
    <property type="match status" value="1"/>
</dbReference>
<dbReference type="InterPro" id="IPR003251">
    <property type="entry name" value="Rr_diiron-bd_dom"/>
</dbReference>
<proteinExistence type="predicted"/>
<gene>
    <name evidence="7" type="ORF">DJ52_14910</name>
</gene>
<keyword evidence="3" id="KW-0479">Metal-binding</keyword>